<keyword evidence="6" id="KW-1185">Reference proteome</keyword>
<dbReference type="SMART" id="SM00028">
    <property type="entry name" value="TPR"/>
    <property type="match status" value="6"/>
</dbReference>
<feature type="repeat" description="TPR" evidence="3">
    <location>
        <begin position="288"/>
        <end position="321"/>
    </location>
</feature>
<dbReference type="EMBL" id="AADV02000054">
    <property type="protein sequence ID" value="EAM49741.1"/>
    <property type="molecule type" value="Genomic_DNA"/>
</dbReference>
<dbReference type="Pfam" id="PF13432">
    <property type="entry name" value="TPR_16"/>
    <property type="match status" value="2"/>
</dbReference>
<protein>
    <submittedName>
        <fullName evidence="5">TPR repeat:TPR repeat</fullName>
    </submittedName>
</protein>
<evidence type="ECO:0000256" key="1">
    <source>
        <dbReference type="ARBA" id="ARBA00022737"/>
    </source>
</evidence>
<dbReference type="AlphaFoldDB" id="Q4C0S0"/>
<reference evidence="5" key="3">
    <citation type="submission" date="2016-12" db="EMBL/GenBank/DDBJ databases">
        <title>Annotation of the draft genome assembly of Crocosphaera watsonii WH 8501.</title>
        <authorList>
            <consortium name="US DOE Joint Genome Institute (JGI-ORNL)"/>
            <person name="Larimer F."/>
            <person name="Land M."/>
        </authorList>
    </citation>
    <scope>NUCLEOTIDE SEQUENCE</scope>
    <source>
        <strain evidence="5">WH 8501</strain>
    </source>
</reference>
<keyword evidence="4" id="KW-0175">Coiled coil</keyword>
<dbReference type="InterPro" id="IPR034122">
    <property type="entry name" value="Retropepsin-like_bacterial"/>
</dbReference>
<evidence type="ECO:0000256" key="2">
    <source>
        <dbReference type="ARBA" id="ARBA00022803"/>
    </source>
</evidence>
<comment type="caution">
    <text evidence="5">The sequence shown here is derived from an EMBL/GenBank/DDBJ whole genome shotgun (WGS) entry which is preliminary data.</text>
</comment>
<evidence type="ECO:0000256" key="4">
    <source>
        <dbReference type="SAM" id="Coils"/>
    </source>
</evidence>
<dbReference type="PANTHER" id="PTHR44858">
    <property type="entry name" value="TETRATRICOPEPTIDE REPEAT PROTEIN 6"/>
    <property type="match status" value="1"/>
</dbReference>
<feature type="coiled-coil region" evidence="4">
    <location>
        <begin position="327"/>
        <end position="354"/>
    </location>
</feature>
<gene>
    <name evidence="5" type="ORF">CwatDRAFT_2894</name>
</gene>
<accession>Q4C0S0</accession>
<feature type="repeat" description="TPR" evidence="3">
    <location>
        <begin position="185"/>
        <end position="218"/>
    </location>
</feature>
<dbReference type="InterPro" id="IPR011990">
    <property type="entry name" value="TPR-like_helical_dom_sf"/>
</dbReference>
<feature type="repeat" description="TPR" evidence="3">
    <location>
        <begin position="254"/>
        <end position="287"/>
    </location>
</feature>
<dbReference type="KEGG" id="cwa:CwatDRAFT_2894"/>
<evidence type="ECO:0000313" key="5">
    <source>
        <dbReference type="EMBL" id="EAM49741.1"/>
    </source>
</evidence>
<name>Q4C0S0_CROWT</name>
<proteinExistence type="predicted"/>
<dbReference type="CDD" id="cd05483">
    <property type="entry name" value="retropepsin_like_bacteria"/>
    <property type="match status" value="1"/>
</dbReference>
<dbReference type="InterPro" id="IPR050498">
    <property type="entry name" value="Ycf3"/>
</dbReference>
<dbReference type="PROSITE" id="PS50005">
    <property type="entry name" value="TPR"/>
    <property type="match status" value="3"/>
</dbReference>
<dbReference type="Pfam" id="PF13181">
    <property type="entry name" value="TPR_8"/>
    <property type="match status" value="3"/>
</dbReference>
<dbReference type="RefSeq" id="WP_007306545.1">
    <property type="nucleotide sequence ID" value="NZ_AADV02000054.1"/>
</dbReference>
<dbReference type="Gene3D" id="1.25.40.10">
    <property type="entry name" value="Tetratricopeptide repeat domain"/>
    <property type="match status" value="3"/>
</dbReference>
<dbReference type="SUPFAM" id="SSF50630">
    <property type="entry name" value="Acid proteases"/>
    <property type="match status" value="1"/>
</dbReference>
<dbReference type="Gene3D" id="2.40.70.10">
    <property type="entry name" value="Acid Proteases"/>
    <property type="match status" value="1"/>
</dbReference>
<evidence type="ECO:0000313" key="6">
    <source>
        <dbReference type="Proteomes" id="UP000003922"/>
    </source>
</evidence>
<organism evidence="5 6">
    <name type="scientific">Crocosphaera watsonii WH 8501</name>
    <dbReference type="NCBI Taxonomy" id="165597"/>
    <lineage>
        <taxon>Bacteria</taxon>
        <taxon>Bacillati</taxon>
        <taxon>Cyanobacteriota</taxon>
        <taxon>Cyanophyceae</taxon>
        <taxon>Oscillatoriophycideae</taxon>
        <taxon>Chroococcales</taxon>
        <taxon>Aphanothecaceae</taxon>
        <taxon>Crocosphaera</taxon>
    </lineage>
</organism>
<keyword evidence="2 3" id="KW-0802">TPR repeat</keyword>
<dbReference type="InterPro" id="IPR019734">
    <property type="entry name" value="TPR_rpt"/>
</dbReference>
<evidence type="ECO:0000256" key="3">
    <source>
        <dbReference type="PROSITE-ProRule" id="PRU00339"/>
    </source>
</evidence>
<dbReference type="Proteomes" id="UP000003922">
    <property type="component" value="Unassembled WGS sequence"/>
</dbReference>
<keyword evidence="1" id="KW-0677">Repeat</keyword>
<dbReference type="InterPro" id="IPR021109">
    <property type="entry name" value="Peptidase_aspartic_dom_sf"/>
</dbReference>
<reference evidence="5" key="1">
    <citation type="submission" date="2004-02" db="EMBL/GenBank/DDBJ databases">
        <authorList>
            <consortium name="DOE Joint Genome Institute"/>
        </authorList>
    </citation>
    <scope>NUCLEOTIDE SEQUENCE [LARGE SCALE GENOMIC DNA]</scope>
    <source>
        <strain evidence="5">WH 8501</strain>
    </source>
</reference>
<sequence length="470" mass="52919">MITLINILLSRSFGNLRALKIISDWWIIFAKLHYYEAAIAKLDPLLHADPSQAKLWYAKALALVNLQRFGEAVTSAQLSVQLNPTFAPGYQLLGNACTQLEDKRGAISAYKQAAHCYLDQGDKKQAQTCLDKLKALGPQFIPNEQKSFQESQEFFQKISVGAESGDHEAALNNLNWLLNFDPKNAEALAKRGLVQAKRRNYSAALADINLALQLCPNDLNLRLQRGKIRLWLNDAEGAMADFSALLETEWGDTSEIYCLRSQAYQQLNDLDSAFQDLANALYINPENSECYRVRGDIYRGLKDWEEAISNYRRAISLSLEQGNQFNYKKLQAKIAEIERKIEREKQEASRIIRVPIKSRHGGTPIIEVLFNDCVTCDMVLDTGAGIVCVPEEIARSLNIVFIGNQPLRVADGSVTNAPIGYVRSVAIQQAKAENLEVAILPRYSTGLLGQNYLWQYDVRILQTEVELYLR</sequence>
<reference evidence="5" key="2">
    <citation type="submission" date="2005-06" db="EMBL/GenBank/DDBJ databases">
        <title>Sequencing of the draft genome and assembly of Crocosphaera watsonii WH 8501.</title>
        <authorList>
            <consortium name="US DOE Joint Genome Institute (JGI-PGF)"/>
            <person name="Copeland A."/>
            <person name="Lucas S."/>
            <person name="Lapidus A."/>
            <person name="Barry K."/>
            <person name="Detter C."/>
            <person name="Glavina T."/>
            <person name="Hammon N."/>
            <person name="Israni S."/>
            <person name="Pitluck S."/>
            <person name="Richardson P."/>
        </authorList>
    </citation>
    <scope>NUCLEOTIDE SEQUENCE [LARGE SCALE GENOMIC DNA]</scope>
    <source>
        <strain evidence="5">WH 8501</strain>
    </source>
</reference>
<dbReference type="Pfam" id="PF13975">
    <property type="entry name" value="gag-asp_proteas"/>
    <property type="match status" value="1"/>
</dbReference>
<dbReference type="SUPFAM" id="SSF48452">
    <property type="entry name" value="TPR-like"/>
    <property type="match status" value="1"/>
</dbReference>
<dbReference type="PANTHER" id="PTHR44858:SF1">
    <property type="entry name" value="UDP-N-ACETYLGLUCOSAMINE--PEPTIDE N-ACETYLGLUCOSAMINYLTRANSFERASE SPINDLY-RELATED"/>
    <property type="match status" value="1"/>
</dbReference>